<proteinExistence type="inferred from homology"/>
<accession>A0A9P5GZI2</accession>
<dbReference type="GO" id="GO:0016491">
    <property type="term" value="F:oxidoreductase activity"/>
    <property type="evidence" value="ECO:0007669"/>
    <property type="project" value="UniProtKB-KW"/>
</dbReference>
<comment type="caution">
    <text evidence="4">The sequence shown here is derived from an EMBL/GenBank/DDBJ whole genome shotgun (WGS) entry which is preliminary data.</text>
</comment>
<comment type="similarity">
    <text evidence="1">Belongs to the NmrA-type oxidoreductase family. Isoflavone reductase subfamily.</text>
</comment>
<dbReference type="OrthoDB" id="419598at2759"/>
<evidence type="ECO:0000313" key="5">
    <source>
        <dbReference type="Proteomes" id="UP000722485"/>
    </source>
</evidence>
<dbReference type="PANTHER" id="PTHR47706">
    <property type="entry name" value="NMRA-LIKE FAMILY PROTEIN"/>
    <property type="match status" value="1"/>
</dbReference>
<dbReference type="AlphaFoldDB" id="A0A9P5GZI2"/>
<gene>
    <name evidence="4" type="ORF">G7Z17_g11814</name>
</gene>
<evidence type="ECO:0000256" key="2">
    <source>
        <dbReference type="ARBA" id="ARBA00022857"/>
    </source>
</evidence>
<dbReference type="Proteomes" id="UP000722485">
    <property type="component" value="Unassembled WGS sequence"/>
</dbReference>
<dbReference type="Gene3D" id="3.40.50.720">
    <property type="entry name" value="NAD(P)-binding Rossmann-like Domain"/>
    <property type="match status" value="1"/>
</dbReference>
<dbReference type="SUPFAM" id="SSF51735">
    <property type="entry name" value="NAD(P)-binding Rossmann-fold domains"/>
    <property type="match status" value="1"/>
</dbReference>
<keyword evidence="2" id="KW-0521">NADP</keyword>
<dbReference type="PANTHER" id="PTHR47706:SF4">
    <property type="entry name" value="NMRA-LIKE DOMAIN-CONTAINING PROTEIN"/>
    <property type="match status" value="1"/>
</dbReference>
<keyword evidence="5" id="KW-1185">Reference proteome</keyword>
<dbReference type="EMBL" id="JAANBB010000474">
    <property type="protein sequence ID" value="KAF7542179.1"/>
    <property type="molecule type" value="Genomic_DNA"/>
</dbReference>
<evidence type="ECO:0000256" key="3">
    <source>
        <dbReference type="ARBA" id="ARBA00023002"/>
    </source>
</evidence>
<reference evidence="4" key="1">
    <citation type="submission" date="2020-03" db="EMBL/GenBank/DDBJ databases">
        <title>Draft Genome Sequence of Cylindrodendrum hubeiense.</title>
        <authorList>
            <person name="Buettner E."/>
            <person name="Kellner H."/>
        </authorList>
    </citation>
    <scope>NUCLEOTIDE SEQUENCE</scope>
    <source>
        <strain evidence="4">IHI 201604</strain>
    </source>
</reference>
<name>A0A9P5GZI2_9HYPO</name>
<sequence>MTSSKQVVVIAGSGNIAQYLAEEFTLDKTHHVVIISRSESGFFDKLGVSFEFLGNSRDFPNVPRGIQRARHSFREILANESEVKWTLLNQGWLADYFVQNPLGTKSHMRPFPEGWPIDMEAKTVRVVGTGNEPIGWTAARDLAKAVVKLVSSDDWDKHIYIYGELGTWNKAIEQVESFHSITLKRNYVTKEALDADLAGEEDERWYTATIDEWSLSGATAVPYEEAFQQRAKYFKDVHFRTISNLLRDSEHMKII</sequence>
<evidence type="ECO:0000313" key="4">
    <source>
        <dbReference type="EMBL" id="KAF7542179.1"/>
    </source>
</evidence>
<organism evidence="4 5">
    <name type="scientific">Cylindrodendrum hubeiense</name>
    <dbReference type="NCBI Taxonomy" id="595255"/>
    <lineage>
        <taxon>Eukaryota</taxon>
        <taxon>Fungi</taxon>
        <taxon>Dikarya</taxon>
        <taxon>Ascomycota</taxon>
        <taxon>Pezizomycotina</taxon>
        <taxon>Sordariomycetes</taxon>
        <taxon>Hypocreomycetidae</taxon>
        <taxon>Hypocreales</taxon>
        <taxon>Nectriaceae</taxon>
        <taxon>Cylindrodendrum</taxon>
    </lineage>
</organism>
<dbReference type="InterPro" id="IPR036291">
    <property type="entry name" value="NAD(P)-bd_dom_sf"/>
</dbReference>
<keyword evidence="3" id="KW-0560">Oxidoreductase</keyword>
<dbReference type="InterPro" id="IPR051609">
    <property type="entry name" value="NmrA/Isoflavone_reductase-like"/>
</dbReference>
<evidence type="ECO:0000256" key="1">
    <source>
        <dbReference type="ARBA" id="ARBA00005725"/>
    </source>
</evidence>
<protein>
    <submittedName>
        <fullName evidence="4">Uncharacterized protein</fullName>
    </submittedName>
</protein>